<dbReference type="InterPro" id="IPR032675">
    <property type="entry name" value="LRR_dom_sf"/>
</dbReference>
<dbReference type="GO" id="GO:0005886">
    <property type="term" value="C:plasma membrane"/>
    <property type="evidence" value="ECO:0007669"/>
    <property type="project" value="TreeGrafter"/>
</dbReference>
<comment type="caution">
    <text evidence="4">The sequence shown here is derived from an EMBL/GenBank/DDBJ whole genome shotgun (WGS) entry which is preliminary data.</text>
</comment>
<keyword evidence="5" id="KW-1185">Reference proteome</keyword>
<evidence type="ECO:0000313" key="4">
    <source>
        <dbReference type="EMBL" id="GKV40188.1"/>
    </source>
</evidence>
<comment type="subcellular location">
    <subcellularLocation>
        <location evidence="1">Membrane</location>
        <topology evidence="1">Single-pass type I membrane protein</topology>
    </subcellularLocation>
</comment>
<dbReference type="FunFam" id="3.80.10.10:FF:000766">
    <property type="entry name" value="Os05g0263100 protein"/>
    <property type="match status" value="1"/>
</dbReference>
<evidence type="ECO:0000256" key="1">
    <source>
        <dbReference type="ARBA" id="ARBA00004479"/>
    </source>
</evidence>
<keyword evidence="3" id="KW-0732">Signal</keyword>
<name>A0AAV5LTW5_9ROSI</name>
<protein>
    <submittedName>
        <fullName evidence="4">Uncharacterized protein</fullName>
    </submittedName>
</protein>
<feature type="signal peptide" evidence="3">
    <location>
        <begin position="1"/>
        <end position="28"/>
    </location>
</feature>
<keyword evidence="2" id="KW-1133">Transmembrane helix</keyword>
<dbReference type="EMBL" id="BPVZ01000139">
    <property type="protein sequence ID" value="GKV40188.1"/>
    <property type="molecule type" value="Genomic_DNA"/>
</dbReference>
<feature type="chain" id="PRO_5043349470" evidence="3">
    <location>
        <begin position="29"/>
        <end position="480"/>
    </location>
</feature>
<keyword evidence="2" id="KW-0472">Membrane</keyword>
<dbReference type="InterPro" id="IPR051824">
    <property type="entry name" value="LRR_Rcpt-Like_S/T_Kinase"/>
</dbReference>
<dbReference type="SUPFAM" id="SSF52058">
    <property type="entry name" value="L domain-like"/>
    <property type="match status" value="1"/>
</dbReference>
<evidence type="ECO:0000256" key="3">
    <source>
        <dbReference type="SAM" id="SignalP"/>
    </source>
</evidence>
<sequence length="480" mass="53195">MSGSSVARYLLVLGSFAILEQLLRVANAQNQSQPTTDPDEARILNSIFQQWRISANAQWNISGELCSGVALDSTAFDSGTYNPIITCQCDNSTCHITQLKVYALSVVGVIPDALWNLTHLTNLDLRQNHLIGPLSASIGNLTQMQYLSVGINALSGKVPKELGLLTDLRSLSISSNNFSGPLPSELGNCLRLEQFYIGSSGVSGDIPSTFARLQNLATLWASDIELTGRIPDFIGNWSKLTTLRFQGNSFDGPIPPTFASLTSMEELRINGLSNGSSTLEFIKNMKSLSILAIEVIRRLTSEKYHLMHERDNLWTEVSKFSKRDNCIPESAIIALELKSIVLCLQDQIHSLEKKLLAMEKNLEDEFVSSMNKMLVMGGKIESLEKDMQNNFGSTDEKMVSMFKFFGDKFGGMEQKMLDTDKHLEAIDSLDKKIDALMTKVYNKKAFGKLFVIVVSCVLPILFAMIKFVIRNQGLNLPAIE</sequence>
<dbReference type="InterPro" id="IPR001611">
    <property type="entry name" value="Leu-rich_rpt"/>
</dbReference>
<evidence type="ECO:0000256" key="2">
    <source>
        <dbReference type="SAM" id="Phobius"/>
    </source>
</evidence>
<proteinExistence type="predicted"/>
<feature type="transmembrane region" description="Helical" evidence="2">
    <location>
        <begin position="449"/>
        <end position="469"/>
    </location>
</feature>
<dbReference type="AlphaFoldDB" id="A0AAV5LTW5"/>
<dbReference type="Pfam" id="PF00560">
    <property type="entry name" value="LRR_1"/>
    <property type="match status" value="3"/>
</dbReference>
<gene>
    <name evidence="4" type="ORF">SLEP1_g47857</name>
</gene>
<dbReference type="PANTHER" id="PTHR48006">
    <property type="entry name" value="LEUCINE-RICH REPEAT-CONTAINING PROTEIN DDB_G0281931-RELATED"/>
    <property type="match status" value="1"/>
</dbReference>
<evidence type="ECO:0000313" key="5">
    <source>
        <dbReference type="Proteomes" id="UP001054252"/>
    </source>
</evidence>
<keyword evidence="2" id="KW-0812">Transmembrane</keyword>
<dbReference type="Gene3D" id="3.80.10.10">
    <property type="entry name" value="Ribonuclease Inhibitor"/>
    <property type="match status" value="2"/>
</dbReference>
<accession>A0AAV5LTW5</accession>
<dbReference type="PANTHER" id="PTHR48006:SF62">
    <property type="entry name" value="LEUCINE-RICH REPEAT TRANSMEMBRANE PROTEIN KINASE"/>
    <property type="match status" value="1"/>
</dbReference>
<organism evidence="4 5">
    <name type="scientific">Rubroshorea leprosula</name>
    <dbReference type="NCBI Taxonomy" id="152421"/>
    <lineage>
        <taxon>Eukaryota</taxon>
        <taxon>Viridiplantae</taxon>
        <taxon>Streptophyta</taxon>
        <taxon>Embryophyta</taxon>
        <taxon>Tracheophyta</taxon>
        <taxon>Spermatophyta</taxon>
        <taxon>Magnoliopsida</taxon>
        <taxon>eudicotyledons</taxon>
        <taxon>Gunneridae</taxon>
        <taxon>Pentapetalae</taxon>
        <taxon>rosids</taxon>
        <taxon>malvids</taxon>
        <taxon>Malvales</taxon>
        <taxon>Dipterocarpaceae</taxon>
        <taxon>Rubroshorea</taxon>
    </lineage>
</organism>
<dbReference type="Proteomes" id="UP001054252">
    <property type="component" value="Unassembled WGS sequence"/>
</dbReference>
<reference evidence="4 5" key="1">
    <citation type="journal article" date="2021" name="Commun. Biol.">
        <title>The genome of Shorea leprosula (Dipterocarpaceae) highlights the ecological relevance of drought in aseasonal tropical rainforests.</title>
        <authorList>
            <person name="Ng K.K.S."/>
            <person name="Kobayashi M.J."/>
            <person name="Fawcett J.A."/>
            <person name="Hatakeyama M."/>
            <person name="Paape T."/>
            <person name="Ng C.H."/>
            <person name="Ang C.C."/>
            <person name="Tnah L.H."/>
            <person name="Lee C.T."/>
            <person name="Nishiyama T."/>
            <person name="Sese J."/>
            <person name="O'Brien M.J."/>
            <person name="Copetti D."/>
            <person name="Mohd Noor M.I."/>
            <person name="Ong R.C."/>
            <person name="Putra M."/>
            <person name="Sireger I.Z."/>
            <person name="Indrioko S."/>
            <person name="Kosugi Y."/>
            <person name="Izuno A."/>
            <person name="Isagi Y."/>
            <person name="Lee S.L."/>
            <person name="Shimizu K.K."/>
        </authorList>
    </citation>
    <scope>NUCLEOTIDE SEQUENCE [LARGE SCALE GENOMIC DNA]</scope>
    <source>
        <strain evidence="4">214</strain>
    </source>
</reference>